<feature type="domain" description="KOW" evidence="2">
    <location>
        <begin position="199"/>
        <end position="226"/>
    </location>
</feature>
<dbReference type="SMART" id="SM00739">
    <property type="entry name" value="KOW"/>
    <property type="match status" value="3"/>
</dbReference>
<protein>
    <recommendedName>
        <fullName evidence="2">KOW domain-containing protein</fullName>
    </recommendedName>
</protein>
<name>A0AAD8Y7W5_9STRA</name>
<comment type="caution">
    <text evidence="3">The sequence shown here is derived from an EMBL/GenBank/DDBJ whole genome shotgun (WGS) entry which is preliminary data.</text>
</comment>
<reference evidence="3" key="1">
    <citation type="submission" date="2023-06" db="EMBL/GenBank/DDBJ databases">
        <title>Survivors Of The Sea: Transcriptome response of Skeletonema marinoi to long-term dormancy.</title>
        <authorList>
            <person name="Pinder M.I.M."/>
            <person name="Kourtchenko O."/>
            <person name="Robertson E.K."/>
            <person name="Larsson T."/>
            <person name="Maumus F."/>
            <person name="Osuna-Cruz C.M."/>
            <person name="Vancaester E."/>
            <person name="Stenow R."/>
            <person name="Vandepoele K."/>
            <person name="Ploug H."/>
            <person name="Bruchert V."/>
            <person name="Godhe A."/>
            <person name="Topel M."/>
        </authorList>
    </citation>
    <scope>NUCLEOTIDE SEQUENCE</scope>
    <source>
        <strain evidence="3">R05AC</strain>
    </source>
</reference>
<feature type="domain" description="KOW" evidence="2">
    <location>
        <begin position="346"/>
        <end position="373"/>
    </location>
</feature>
<feature type="region of interest" description="Disordered" evidence="1">
    <location>
        <begin position="120"/>
        <end position="157"/>
    </location>
</feature>
<evidence type="ECO:0000313" key="3">
    <source>
        <dbReference type="EMBL" id="KAK1740386.1"/>
    </source>
</evidence>
<feature type="compositionally biased region" description="Basic and acidic residues" evidence="1">
    <location>
        <begin position="141"/>
        <end position="157"/>
    </location>
</feature>
<feature type="domain" description="KOW" evidence="2">
    <location>
        <begin position="269"/>
        <end position="296"/>
    </location>
</feature>
<keyword evidence="4" id="KW-1185">Reference proteome</keyword>
<dbReference type="Proteomes" id="UP001224775">
    <property type="component" value="Unassembled WGS sequence"/>
</dbReference>
<dbReference type="InterPro" id="IPR005824">
    <property type="entry name" value="KOW"/>
</dbReference>
<proteinExistence type="predicted"/>
<dbReference type="EMBL" id="JATAAI010000015">
    <property type="protein sequence ID" value="KAK1740386.1"/>
    <property type="molecule type" value="Genomic_DNA"/>
</dbReference>
<gene>
    <name evidence="3" type="ORF">QTG54_008481</name>
</gene>
<feature type="region of interest" description="Disordered" evidence="1">
    <location>
        <begin position="24"/>
        <end position="69"/>
    </location>
</feature>
<feature type="compositionally biased region" description="Polar residues" evidence="1">
    <location>
        <begin position="56"/>
        <end position="68"/>
    </location>
</feature>
<accession>A0AAD8Y7W5</accession>
<organism evidence="3 4">
    <name type="scientific">Skeletonema marinoi</name>
    <dbReference type="NCBI Taxonomy" id="267567"/>
    <lineage>
        <taxon>Eukaryota</taxon>
        <taxon>Sar</taxon>
        <taxon>Stramenopiles</taxon>
        <taxon>Ochrophyta</taxon>
        <taxon>Bacillariophyta</taxon>
        <taxon>Coscinodiscophyceae</taxon>
        <taxon>Thalassiosirophycidae</taxon>
        <taxon>Thalassiosirales</taxon>
        <taxon>Skeletonemataceae</taxon>
        <taxon>Skeletonema</taxon>
        <taxon>Skeletonema marinoi-dohrnii complex</taxon>
    </lineage>
</organism>
<dbReference type="AlphaFoldDB" id="A0AAD8Y7W5"/>
<sequence length="410" mass="45200">MSKRSIRRRSVRLAKKVWNVVLNNNKDQRKSRSSVRSTKISDDFSNDDDNDGGHTLSVSSNDSSQYEPQNADVDLVIERNVEEDVDVESCCMSQSIDVENHDAIEENNHDVTELHVHDDTGSVTEKDNSSLSVTAPGHLDVSAHEDGDTSKEGSKAESEELLEILMDNTSCADEGTGTVSQSQGIDQQLCQEEFKEENAFAEGAEVHIITGTNKGKRGIISRVTSKCAFISIDGFDKDVRKTKSSEFLEIANQKEICCKQHHNSDPQECFLEGNLVQIKEGAHKGCQGIISRTTAKCVFITIRGLSKEIRKKKSAEFLEILNDGTDCAPQDIDQQACAEESSEVNDFVVGMQVRIVKGNHLGNCGVISRLTSKCAFVSIEGVAKDIRKTKSDQFLQIVKLTDEQPHESGC</sequence>
<evidence type="ECO:0000313" key="4">
    <source>
        <dbReference type="Proteomes" id="UP001224775"/>
    </source>
</evidence>
<evidence type="ECO:0000256" key="1">
    <source>
        <dbReference type="SAM" id="MobiDB-lite"/>
    </source>
</evidence>
<evidence type="ECO:0000259" key="2">
    <source>
        <dbReference type="SMART" id="SM00739"/>
    </source>
</evidence>